<evidence type="ECO:0000313" key="1">
    <source>
        <dbReference type="EnsemblPlants" id="PAC:32916403.CDS.1"/>
    </source>
</evidence>
<name>A0A7I3Z4N4_PHYPA</name>
<reference evidence="1" key="3">
    <citation type="submission" date="2020-12" db="UniProtKB">
        <authorList>
            <consortium name="EnsemblPlants"/>
        </authorList>
    </citation>
    <scope>IDENTIFICATION</scope>
</reference>
<accession>A0A7I3Z4N4</accession>
<dbReference type="AlphaFoldDB" id="A0A7I3Z4N4"/>
<keyword evidence="2" id="KW-1185">Reference proteome</keyword>
<dbReference type="Gramene" id="Pp3c21_19750V3.2">
    <property type="protein sequence ID" value="PAC:32916403.CDS.1"/>
    <property type="gene ID" value="Pp3c21_19750"/>
</dbReference>
<dbReference type="EMBL" id="ABEU02000021">
    <property type="status" value="NOT_ANNOTATED_CDS"/>
    <property type="molecule type" value="Genomic_DNA"/>
</dbReference>
<evidence type="ECO:0000313" key="2">
    <source>
        <dbReference type="Proteomes" id="UP000006727"/>
    </source>
</evidence>
<protein>
    <submittedName>
        <fullName evidence="1">Uncharacterized protein</fullName>
    </submittedName>
</protein>
<reference evidence="1 2" key="1">
    <citation type="journal article" date="2008" name="Science">
        <title>The Physcomitrella genome reveals evolutionary insights into the conquest of land by plants.</title>
        <authorList>
            <person name="Rensing S."/>
            <person name="Lang D."/>
            <person name="Zimmer A."/>
            <person name="Terry A."/>
            <person name="Salamov A."/>
            <person name="Shapiro H."/>
            <person name="Nishiyama T."/>
            <person name="Perroud P.-F."/>
            <person name="Lindquist E."/>
            <person name="Kamisugi Y."/>
            <person name="Tanahashi T."/>
            <person name="Sakakibara K."/>
            <person name="Fujita T."/>
            <person name="Oishi K."/>
            <person name="Shin-I T."/>
            <person name="Kuroki Y."/>
            <person name="Toyoda A."/>
            <person name="Suzuki Y."/>
            <person name="Hashimoto A."/>
            <person name="Yamaguchi K."/>
            <person name="Sugano A."/>
            <person name="Kohara Y."/>
            <person name="Fujiyama A."/>
            <person name="Anterola A."/>
            <person name="Aoki S."/>
            <person name="Ashton N."/>
            <person name="Barbazuk W.B."/>
            <person name="Barker E."/>
            <person name="Bennetzen J."/>
            <person name="Bezanilla M."/>
            <person name="Blankenship R."/>
            <person name="Cho S.H."/>
            <person name="Dutcher S."/>
            <person name="Estelle M."/>
            <person name="Fawcett J.A."/>
            <person name="Gundlach H."/>
            <person name="Hanada K."/>
            <person name="Heyl A."/>
            <person name="Hicks K.A."/>
            <person name="Hugh J."/>
            <person name="Lohr M."/>
            <person name="Mayer K."/>
            <person name="Melkozernov A."/>
            <person name="Murata T."/>
            <person name="Nelson D."/>
            <person name="Pils B."/>
            <person name="Prigge M."/>
            <person name="Reiss B."/>
            <person name="Renner T."/>
            <person name="Rombauts S."/>
            <person name="Rushton P."/>
            <person name="Sanderfoot A."/>
            <person name="Schween G."/>
            <person name="Shiu S.-H."/>
            <person name="Stueber K."/>
            <person name="Theodoulou F.L."/>
            <person name="Tu H."/>
            <person name="Van de Peer Y."/>
            <person name="Verrier P.J."/>
            <person name="Waters E."/>
            <person name="Wood A."/>
            <person name="Yang L."/>
            <person name="Cove D."/>
            <person name="Cuming A."/>
            <person name="Hasebe M."/>
            <person name="Lucas S."/>
            <person name="Mishler D.B."/>
            <person name="Reski R."/>
            <person name="Grigoriev I."/>
            <person name="Quatrano R.S."/>
            <person name="Boore J.L."/>
        </authorList>
    </citation>
    <scope>NUCLEOTIDE SEQUENCE [LARGE SCALE GENOMIC DNA]</scope>
    <source>
        <strain evidence="1 2">cv. Gransden 2004</strain>
    </source>
</reference>
<organism evidence="1 2">
    <name type="scientific">Physcomitrium patens</name>
    <name type="common">Spreading-leaved earth moss</name>
    <name type="synonym">Physcomitrella patens</name>
    <dbReference type="NCBI Taxonomy" id="3218"/>
    <lineage>
        <taxon>Eukaryota</taxon>
        <taxon>Viridiplantae</taxon>
        <taxon>Streptophyta</taxon>
        <taxon>Embryophyta</taxon>
        <taxon>Bryophyta</taxon>
        <taxon>Bryophytina</taxon>
        <taxon>Bryopsida</taxon>
        <taxon>Funariidae</taxon>
        <taxon>Funariales</taxon>
        <taxon>Funariaceae</taxon>
        <taxon>Physcomitrium</taxon>
    </lineage>
</organism>
<reference evidence="1 2" key="2">
    <citation type="journal article" date="2018" name="Plant J.">
        <title>The Physcomitrella patens chromosome-scale assembly reveals moss genome structure and evolution.</title>
        <authorList>
            <person name="Lang D."/>
            <person name="Ullrich K.K."/>
            <person name="Murat F."/>
            <person name="Fuchs J."/>
            <person name="Jenkins J."/>
            <person name="Haas F.B."/>
            <person name="Piednoel M."/>
            <person name="Gundlach H."/>
            <person name="Van Bel M."/>
            <person name="Meyberg R."/>
            <person name="Vives C."/>
            <person name="Morata J."/>
            <person name="Symeonidi A."/>
            <person name="Hiss M."/>
            <person name="Muchero W."/>
            <person name="Kamisugi Y."/>
            <person name="Saleh O."/>
            <person name="Blanc G."/>
            <person name="Decker E.L."/>
            <person name="van Gessel N."/>
            <person name="Grimwood J."/>
            <person name="Hayes R.D."/>
            <person name="Graham S.W."/>
            <person name="Gunter L.E."/>
            <person name="McDaniel S.F."/>
            <person name="Hoernstein S.N.W."/>
            <person name="Larsson A."/>
            <person name="Li F.W."/>
            <person name="Perroud P.F."/>
            <person name="Phillips J."/>
            <person name="Ranjan P."/>
            <person name="Rokshar D.S."/>
            <person name="Rothfels C.J."/>
            <person name="Schneider L."/>
            <person name="Shu S."/>
            <person name="Stevenson D.W."/>
            <person name="Thummler F."/>
            <person name="Tillich M."/>
            <person name="Villarreal Aguilar J.C."/>
            <person name="Widiez T."/>
            <person name="Wong G.K."/>
            <person name="Wymore A."/>
            <person name="Zhang Y."/>
            <person name="Zimmer A.D."/>
            <person name="Quatrano R.S."/>
            <person name="Mayer K.F.X."/>
            <person name="Goodstein D."/>
            <person name="Casacuberta J.M."/>
            <person name="Vandepoele K."/>
            <person name="Reski R."/>
            <person name="Cuming A.C."/>
            <person name="Tuskan G.A."/>
            <person name="Maumus F."/>
            <person name="Salse J."/>
            <person name="Schmutz J."/>
            <person name="Rensing S.A."/>
        </authorList>
    </citation>
    <scope>NUCLEOTIDE SEQUENCE [LARGE SCALE GENOMIC DNA]</scope>
    <source>
        <strain evidence="1 2">cv. Gransden 2004</strain>
    </source>
</reference>
<proteinExistence type="predicted"/>
<dbReference type="EnsemblPlants" id="Pp3c21_19750V3.2">
    <property type="protein sequence ID" value="PAC:32916403.CDS.1"/>
    <property type="gene ID" value="Pp3c21_19750"/>
</dbReference>
<dbReference type="Proteomes" id="UP000006727">
    <property type="component" value="Chromosome 21"/>
</dbReference>
<sequence>MAAVAYIPLSAVASARLATTQASSSNAASQPSAGIVAFKRAVTPSCLVLNPSPGGLFVVRIVPRGRLTTSILMSQLQDLKY</sequence>